<dbReference type="AlphaFoldDB" id="S7V4T5"/>
<dbReference type="GO" id="GO:0006006">
    <property type="term" value="P:glucose metabolic process"/>
    <property type="evidence" value="ECO:0007669"/>
    <property type="project" value="InterPro"/>
</dbReference>
<evidence type="ECO:0000256" key="4">
    <source>
        <dbReference type="ARBA" id="ARBA00022532"/>
    </source>
</evidence>
<evidence type="ECO:0000256" key="6">
    <source>
        <dbReference type="ARBA" id="ARBA00022741"/>
    </source>
</evidence>
<dbReference type="RefSeq" id="WP_020876349.1">
    <property type="nucleotide sequence ID" value="NZ_ATHJ01000073.1"/>
</dbReference>
<keyword evidence="7 14" id="KW-0418">Kinase</keyword>
<keyword evidence="3" id="KW-0723">Serine/threonine-protein kinase</keyword>
<dbReference type="NCBIfam" id="NF002804">
    <property type="entry name" value="PRK02946.1"/>
    <property type="match status" value="1"/>
</dbReference>
<feature type="domain" description="Isocitrate dehydrogenase kinase/phosphatase (AceK) regulatory" evidence="13">
    <location>
        <begin position="15"/>
        <end position="316"/>
    </location>
</feature>
<keyword evidence="8" id="KW-0378">Hydrolase</keyword>
<keyword evidence="6" id="KW-0547">Nucleotide-binding</keyword>
<feature type="compositionally biased region" description="Basic and acidic residues" evidence="11">
    <location>
        <begin position="581"/>
        <end position="602"/>
    </location>
</feature>
<evidence type="ECO:0000256" key="1">
    <source>
        <dbReference type="ARBA" id="ARBA00022435"/>
    </source>
</evidence>
<dbReference type="GO" id="GO:0005737">
    <property type="term" value="C:cytoplasm"/>
    <property type="evidence" value="ECO:0007669"/>
    <property type="project" value="InterPro"/>
</dbReference>
<dbReference type="HAMAP" id="MF_00747">
    <property type="entry name" value="AceK"/>
    <property type="match status" value="1"/>
</dbReference>
<dbReference type="GO" id="GO:0006097">
    <property type="term" value="P:glyoxylate cycle"/>
    <property type="evidence" value="ECO:0007669"/>
    <property type="project" value="UniProtKB-KW"/>
</dbReference>
<evidence type="ECO:0000256" key="11">
    <source>
        <dbReference type="SAM" id="MobiDB-lite"/>
    </source>
</evidence>
<dbReference type="OrthoDB" id="5287793at2"/>
<dbReference type="PANTHER" id="PTHR39559">
    <property type="match status" value="1"/>
</dbReference>
<dbReference type="InterPro" id="IPR010452">
    <property type="entry name" value="Isocitrate_DH_AceK"/>
</dbReference>
<keyword evidence="1" id="KW-0329">Glyoxylate bypass</keyword>
<keyword evidence="15" id="KW-1185">Reference proteome</keyword>
<dbReference type="GO" id="GO:0004674">
    <property type="term" value="F:protein serine/threonine kinase activity"/>
    <property type="evidence" value="ECO:0007669"/>
    <property type="project" value="UniProtKB-KW"/>
</dbReference>
<keyword evidence="10" id="KW-0904">Protein phosphatase</keyword>
<dbReference type="EMBL" id="ATHJ01000073">
    <property type="protein sequence ID" value="EPR41639.1"/>
    <property type="molecule type" value="Genomic_DNA"/>
</dbReference>
<evidence type="ECO:0000256" key="2">
    <source>
        <dbReference type="ARBA" id="ARBA00022490"/>
    </source>
</evidence>
<keyword evidence="5" id="KW-0808">Transferase</keyword>
<evidence type="ECO:0000256" key="7">
    <source>
        <dbReference type="ARBA" id="ARBA00022777"/>
    </source>
</evidence>
<dbReference type="eggNOG" id="COG4579">
    <property type="taxonomic scope" value="Bacteria"/>
</dbReference>
<evidence type="ECO:0000259" key="12">
    <source>
        <dbReference type="Pfam" id="PF06315"/>
    </source>
</evidence>
<keyword evidence="2" id="KW-0963">Cytoplasm</keyword>
<keyword evidence="9" id="KW-0067">ATP-binding</keyword>
<dbReference type="PANTHER" id="PTHR39559:SF1">
    <property type="entry name" value="ISOCITRATE DEHYDROGENASE KINASE_PHOSPHATASE"/>
    <property type="match status" value="1"/>
</dbReference>
<evidence type="ECO:0000256" key="9">
    <source>
        <dbReference type="ARBA" id="ARBA00022840"/>
    </source>
</evidence>
<reference evidence="14 15" key="1">
    <citation type="journal article" date="2013" name="Genome Announc.">
        <title>Draft genome sequences for three mercury-methylating, sulfate-reducing bacteria.</title>
        <authorList>
            <person name="Brown S.D."/>
            <person name="Hurt R.A.Jr."/>
            <person name="Gilmour C.C."/>
            <person name="Elias D.A."/>
        </authorList>
    </citation>
    <scope>NUCLEOTIDE SEQUENCE [LARGE SCALE GENOMIC DNA]</scope>
    <source>
        <strain evidence="14 15">DSM 2059</strain>
    </source>
</reference>
<accession>S7V4T5</accession>
<feature type="domain" description="Isocitrate dehydrogenase kinase/phosphatase (AceK) kinase" evidence="12">
    <location>
        <begin position="319"/>
        <end position="574"/>
    </location>
</feature>
<gene>
    <name evidence="14" type="ORF">dsmv_1918</name>
</gene>
<dbReference type="Proteomes" id="UP000014977">
    <property type="component" value="Unassembled WGS sequence"/>
</dbReference>
<dbReference type="InterPro" id="IPR046854">
    <property type="entry name" value="AceK_regulatory"/>
</dbReference>
<dbReference type="GO" id="GO:0008772">
    <property type="term" value="F:[isocitrate dehydrogenase (NADP+)] kinase activity"/>
    <property type="evidence" value="ECO:0007669"/>
    <property type="project" value="InterPro"/>
</dbReference>
<name>S7V4T5_DESML</name>
<evidence type="ECO:0000313" key="15">
    <source>
        <dbReference type="Proteomes" id="UP000014977"/>
    </source>
</evidence>
<dbReference type="PIRSF" id="PIRSF000719">
    <property type="entry name" value="AceK"/>
    <property type="match status" value="1"/>
</dbReference>
<evidence type="ECO:0000256" key="3">
    <source>
        <dbReference type="ARBA" id="ARBA00022527"/>
    </source>
</evidence>
<evidence type="ECO:0000256" key="8">
    <source>
        <dbReference type="ARBA" id="ARBA00022801"/>
    </source>
</evidence>
<sequence>MTSEDCPKETAADAAAFIREAYEAYQAQFLHITKRSPDRFNRRDWSGAYQDALERLDLYTRVVKRTVNALRHRLGDRLNTPAAGPEMKAAYTGLIRRRDDVELAETFFNSVVRKIYAVVGVAPRLEFIASEFKIPRIEDRTCPVCDVYRPDAGSDGLVRMFRDILGFYGAELQFQDPDADARRIAERTASTLRDVAGGARPDMVEMITSVFYRDKAAYIIGRMRIGNRIQPIAVAFLSRPEGAAADAVLMDESDVSILFSFTRSYFHVVVDRPMELVNFLKTLTPLKRVSELYTAIGFHKHGKSELYRELTRNLETAADRFDIARGEKGMVMLVFTLPSFDVVFKIIKDRFDYPKTTNPRDVRNRYKLVFRHDRAGRLVDAQEFQELTFDTARFSPALLKAFRENAAETVTIEGDRLRIRHLYTERRLTPLDIFIEEAPESESREAVLDYGRSIKELAATNIFPGDLFLKNFGVTSHGRVVFYDYDELCLLTDCNFRKLPPARGYDDEMSSEPWFFVDDKDIFPEEFRTFLRFPDHLKAVFENAHADLFDADFWHGVQERLKTGAVIHIFPYRESLRFRDAPHPRQPDLSKSPLDKPFKIGFKETCQPQPKEKIS</sequence>
<evidence type="ECO:0000256" key="5">
    <source>
        <dbReference type="ARBA" id="ARBA00022679"/>
    </source>
</evidence>
<dbReference type="GO" id="GO:0016208">
    <property type="term" value="F:AMP binding"/>
    <property type="evidence" value="ECO:0007669"/>
    <property type="project" value="TreeGrafter"/>
</dbReference>
<dbReference type="PATRIC" id="fig|1121405.3.peg.1428"/>
<dbReference type="GO" id="GO:0005524">
    <property type="term" value="F:ATP binding"/>
    <property type="evidence" value="ECO:0007669"/>
    <property type="project" value="UniProtKB-KW"/>
</dbReference>
<dbReference type="GO" id="GO:0004721">
    <property type="term" value="F:phosphoprotein phosphatase activity"/>
    <property type="evidence" value="ECO:0007669"/>
    <property type="project" value="UniProtKB-KW"/>
</dbReference>
<evidence type="ECO:0000313" key="14">
    <source>
        <dbReference type="EMBL" id="EPR41639.1"/>
    </source>
</evidence>
<evidence type="ECO:0000256" key="10">
    <source>
        <dbReference type="ARBA" id="ARBA00022912"/>
    </source>
</evidence>
<protein>
    <submittedName>
        <fullName evidence="14">Isocitrate dehydrogenase kinase/phosphatase</fullName>
    </submittedName>
</protein>
<dbReference type="Pfam" id="PF20423">
    <property type="entry name" value="AceK_regulatory"/>
    <property type="match status" value="1"/>
</dbReference>
<keyword evidence="4" id="KW-0816">Tricarboxylic acid cycle</keyword>
<evidence type="ECO:0000259" key="13">
    <source>
        <dbReference type="Pfam" id="PF20423"/>
    </source>
</evidence>
<dbReference type="GO" id="GO:0006099">
    <property type="term" value="P:tricarboxylic acid cycle"/>
    <property type="evidence" value="ECO:0007669"/>
    <property type="project" value="UniProtKB-KW"/>
</dbReference>
<organism evidence="14 15">
    <name type="scientific">Desulfococcus multivorans DSM 2059</name>
    <dbReference type="NCBI Taxonomy" id="1121405"/>
    <lineage>
        <taxon>Bacteria</taxon>
        <taxon>Pseudomonadati</taxon>
        <taxon>Thermodesulfobacteriota</taxon>
        <taxon>Desulfobacteria</taxon>
        <taxon>Desulfobacterales</taxon>
        <taxon>Desulfococcaceae</taxon>
        <taxon>Desulfococcus</taxon>
    </lineage>
</organism>
<proteinExistence type="inferred from homology"/>
<comment type="caution">
    <text evidence="14">The sequence shown here is derived from an EMBL/GenBank/DDBJ whole genome shotgun (WGS) entry which is preliminary data.</text>
</comment>
<dbReference type="InterPro" id="IPR046855">
    <property type="entry name" value="AceK_kinase"/>
</dbReference>
<dbReference type="STRING" id="897.B2D07_18270"/>
<dbReference type="Pfam" id="PF06315">
    <property type="entry name" value="AceK_kinase"/>
    <property type="match status" value="1"/>
</dbReference>
<feature type="region of interest" description="Disordered" evidence="11">
    <location>
        <begin position="581"/>
        <end position="615"/>
    </location>
</feature>